<dbReference type="GO" id="GO:0004197">
    <property type="term" value="F:cysteine-type endopeptidase activity"/>
    <property type="evidence" value="ECO:0007669"/>
    <property type="project" value="InterPro"/>
</dbReference>
<name>A0A840AFN8_9PROT</name>
<accession>A0A840AFN8</accession>
<sequence>MPRLEDDLAASFRQGVHLAQRDPAVSSEALLFGCPTSPGGVCFPLSALWVTRHMWYRGEGPAGRAAYLASDNSMRAAIATHRDASMRARFTLPPAKPWENYRLRVLNASRLAWMPLPLGEFRAGGRSFDRQAAGILASLTSSHSYHFICLHGGAPAKGHAMASYTASTVSQDRPLLYLFDPNWGEFKVSARHAQQFLARLLAWYDGHREFGPMTQFSLGRLRLRS</sequence>
<evidence type="ECO:0000256" key="2">
    <source>
        <dbReference type="ARBA" id="ARBA00022801"/>
    </source>
</evidence>
<organism evidence="5 6">
    <name type="scientific">Roseococcus suduntuyensis</name>
    <dbReference type="NCBI Taxonomy" id="455361"/>
    <lineage>
        <taxon>Bacteria</taxon>
        <taxon>Pseudomonadati</taxon>
        <taxon>Pseudomonadota</taxon>
        <taxon>Alphaproteobacteria</taxon>
        <taxon>Acetobacterales</taxon>
        <taxon>Roseomonadaceae</taxon>
        <taxon>Roseococcus</taxon>
    </lineage>
</organism>
<evidence type="ECO:0000256" key="3">
    <source>
        <dbReference type="ARBA" id="ARBA00022807"/>
    </source>
</evidence>
<dbReference type="Pfam" id="PF03543">
    <property type="entry name" value="Peptidase_C58"/>
    <property type="match status" value="1"/>
</dbReference>
<keyword evidence="2" id="KW-0378">Hydrolase</keyword>
<dbReference type="Gene3D" id="3.90.70.20">
    <property type="match status" value="1"/>
</dbReference>
<dbReference type="RefSeq" id="WP_184386014.1">
    <property type="nucleotide sequence ID" value="NZ_JACIDJ010000006.1"/>
</dbReference>
<evidence type="ECO:0000313" key="6">
    <source>
        <dbReference type="Proteomes" id="UP000553193"/>
    </source>
</evidence>
<feature type="domain" description="Peptidase C58 YopT-type" evidence="4">
    <location>
        <begin position="135"/>
        <end position="204"/>
    </location>
</feature>
<reference evidence="5 6" key="1">
    <citation type="submission" date="2020-08" db="EMBL/GenBank/DDBJ databases">
        <title>Genomic Encyclopedia of Type Strains, Phase IV (KMG-IV): sequencing the most valuable type-strain genomes for metagenomic binning, comparative biology and taxonomic classification.</title>
        <authorList>
            <person name="Goeker M."/>
        </authorList>
    </citation>
    <scope>NUCLEOTIDE SEQUENCE [LARGE SCALE GENOMIC DNA]</scope>
    <source>
        <strain evidence="5 6">DSM 19979</strain>
    </source>
</reference>
<proteinExistence type="predicted"/>
<dbReference type="AlphaFoldDB" id="A0A840AFN8"/>
<dbReference type="InterPro" id="IPR038765">
    <property type="entry name" value="Papain-like_cys_pep_sf"/>
</dbReference>
<protein>
    <recommendedName>
        <fullName evidence="4">Peptidase C58 YopT-type domain-containing protein</fullName>
    </recommendedName>
</protein>
<keyword evidence="6" id="KW-1185">Reference proteome</keyword>
<gene>
    <name evidence="5" type="ORF">GGQ83_003327</name>
</gene>
<keyword evidence="1" id="KW-0645">Protease</keyword>
<dbReference type="EMBL" id="JACIDJ010000006">
    <property type="protein sequence ID" value="MBB3899867.1"/>
    <property type="molecule type" value="Genomic_DNA"/>
</dbReference>
<dbReference type="SUPFAM" id="SSF54001">
    <property type="entry name" value="Cysteine proteinases"/>
    <property type="match status" value="1"/>
</dbReference>
<keyword evidence="3" id="KW-0788">Thiol protease</keyword>
<evidence type="ECO:0000313" key="5">
    <source>
        <dbReference type="EMBL" id="MBB3899867.1"/>
    </source>
</evidence>
<evidence type="ECO:0000256" key="1">
    <source>
        <dbReference type="ARBA" id="ARBA00022670"/>
    </source>
</evidence>
<dbReference type="GO" id="GO:0006508">
    <property type="term" value="P:proteolysis"/>
    <property type="evidence" value="ECO:0007669"/>
    <property type="project" value="UniProtKB-KW"/>
</dbReference>
<evidence type="ECO:0000259" key="4">
    <source>
        <dbReference type="Pfam" id="PF03543"/>
    </source>
</evidence>
<comment type="caution">
    <text evidence="5">The sequence shown here is derived from an EMBL/GenBank/DDBJ whole genome shotgun (WGS) entry which is preliminary data.</text>
</comment>
<dbReference type="Proteomes" id="UP000553193">
    <property type="component" value="Unassembled WGS sequence"/>
</dbReference>
<dbReference type="InterPro" id="IPR006473">
    <property type="entry name" value="Peptidase_C58_Yopt"/>
</dbReference>